<evidence type="ECO:0000313" key="1">
    <source>
        <dbReference type="EMBL" id="KAK4178167.1"/>
    </source>
</evidence>
<proteinExistence type="predicted"/>
<accession>A0AAN6WCQ3</accession>
<gene>
    <name evidence="1" type="ORF">QBC36DRAFT_309487</name>
</gene>
<protein>
    <submittedName>
        <fullName evidence="1">Uncharacterized protein</fullName>
    </submittedName>
</protein>
<keyword evidence="2" id="KW-1185">Reference proteome</keyword>
<reference evidence="1" key="1">
    <citation type="journal article" date="2023" name="Mol. Phylogenet. Evol.">
        <title>Genome-scale phylogeny and comparative genomics of the fungal order Sordariales.</title>
        <authorList>
            <person name="Hensen N."/>
            <person name="Bonometti L."/>
            <person name="Westerberg I."/>
            <person name="Brannstrom I.O."/>
            <person name="Guillou S."/>
            <person name="Cros-Aarteil S."/>
            <person name="Calhoun S."/>
            <person name="Haridas S."/>
            <person name="Kuo A."/>
            <person name="Mondo S."/>
            <person name="Pangilinan J."/>
            <person name="Riley R."/>
            <person name="LaButti K."/>
            <person name="Andreopoulos B."/>
            <person name="Lipzen A."/>
            <person name="Chen C."/>
            <person name="Yan M."/>
            <person name="Daum C."/>
            <person name="Ng V."/>
            <person name="Clum A."/>
            <person name="Steindorff A."/>
            <person name="Ohm R.A."/>
            <person name="Martin F."/>
            <person name="Silar P."/>
            <person name="Natvig D.O."/>
            <person name="Lalanne C."/>
            <person name="Gautier V."/>
            <person name="Ament-Velasquez S.L."/>
            <person name="Kruys A."/>
            <person name="Hutchinson M.I."/>
            <person name="Powell A.J."/>
            <person name="Barry K."/>
            <person name="Miller A.N."/>
            <person name="Grigoriev I.V."/>
            <person name="Debuchy R."/>
            <person name="Gladieux P."/>
            <person name="Hiltunen Thoren M."/>
            <person name="Johannesson H."/>
        </authorList>
    </citation>
    <scope>NUCLEOTIDE SEQUENCE</scope>
    <source>
        <strain evidence="1">CBS 892.96</strain>
    </source>
</reference>
<dbReference type="Proteomes" id="UP001302321">
    <property type="component" value="Unassembled WGS sequence"/>
</dbReference>
<sequence length="231" mass="25069">MTATREAQCQPIIVDYADGGSYLFDGGALGNFTFAAMFSGECPSGVKIVPTLAQSGENGTRYTCSSIVSNWFGSTWLSSCSLPLGRLTPGPWEIEISTLSNNTTNVIHVFNVVISSHSIPALATTTRTTTTVATITEYVYPSRLTSFYTTSTCTILVQEETSDLGYPAKIVSTRSDVWDYGHVDVFETVTSVLLATQTFAPPCQFTTILTMTPSRTRTMIVTVTRSELTIF</sequence>
<dbReference type="EMBL" id="MU866146">
    <property type="protein sequence ID" value="KAK4178167.1"/>
    <property type="molecule type" value="Genomic_DNA"/>
</dbReference>
<dbReference type="AlphaFoldDB" id="A0AAN6WCQ3"/>
<name>A0AAN6WCQ3_9PEZI</name>
<evidence type="ECO:0000313" key="2">
    <source>
        <dbReference type="Proteomes" id="UP001302321"/>
    </source>
</evidence>
<comment type="caution">
    <text evidence="1">The sequence shown here is derived from an EMBL/GenBank/DDBJ whole genome shotgun (WGS) entry which is preliminary data.</text>
</comment>
<reference evidence="1" key="2">
    <citation type="submission" date="2023-05" db="EMBL/GenBank/DDBJ databases">
        <authorList>
            <consortium name="Lawrence Berkeley National Laboratory"/>
            <person name="Steindorff A."/>
            <person name="Hensen N."/>
            <person name="Bonometti L."/>
            <person name="Westerberg I."/>
            <person name="Brannstrom I.O."/>
            <person name="Guillou S."/>
            <person name="Cros-Aarteil S."/>
            <person name="Calhoun S."/>
            <person name="Haridas S."/>
            <person name="Kuo A."/>
            <person name="Mondo S."/>
            <person name="Pangilinan J."/>
            <person name="Riley R."/>
            <person name="Labutti K."/>
            <person name="Andreopoulos B."/>
            <person name="Lipzen A."/>
            <person name="Chen C."/>
            <person name="Yanf M."/>
            <person name="Daum C."/>
            <person name="Ng V."/>
            <person name="Clum A."/>
            <person name="Ohm R."/>
            <person name="Martin F."/>
            <person name="Silar P."/>
            <person name="Natvig D."/>
            <person name="Lalanne C."/>
            <person name="Gautier V."/>
            <person name="Ament-Velasquez S.L."/>
            <person name="Kruys A."/>
            <person name="Hutchinson M.I."/>
            <person name="Powell A.J."/>
            <person name="Barry K."/>
            <person name="Miller A.N."/>
            <person name="Grigoriev I.V."/>
            <person name="Debuchy R."/>
            <person name="Gladieux P."/>
            <person name="Thoren M.H."/>
            <person name="Johannesson H."/>
        </authorList>
    </citation>
    <scope>NUCLEOTIDE SEQUENCE</scope>
    <source>
        <strain evidence="1">CBS 892.96</strain>
    </source>
</reference>
<organism evidence="1 2">
    <name type="scientific">Triangularia setosa</name>
    <dbReference type="NCBI Taxonomy" id="2587417"/>
    <lineage>
        <taxon>Eukaryota</taxon>
        <taxon>Fungi</taxon>
        <taxon>Dikarya</taxon>
        <taxon>Ascomycota</taxon>
        <taxon>Pezizomycotina</taxon>
        <taxon>Sordariomycetes</taxon>
        <taxon>Sordariomycetidae</taxon>
        <taxon>Sordariales</taxon>
        <taxon>Podosporaceae</taxon>
        <taxon>Triangularia</taxon>
    </lineage>
</organism>